<feature type="compositionally biased region" description="Polar residues" evidence="1">
    <location>
        <begin position="8"/>
        <end position="22"/>
    </location>
</feature>
<name>M7AZC5_CHEMY</name>
<proteinExistence type="predicted"/>
<feature type="region of interest" description="Disordered" evidence="1">
    <location>
        <begin position="1"/>
        <end position="29"/>
    </location>
</feature>
<dbReference type="Proteomes" id="UP000031443">
    <property type="component" value="Unassembled WGS sequence"/>
</dbReference>
<accession>M7AZC5</accession>
<reference evidence="3" key="1">
    <citation type="journal article" date="2013" name="Nat. Genet.">
        <title>The draft genomes of soft-shell turtle and green sea turtle yield insights into the development and evolution of the turtle-specific body plan.</title>
        <authorList>
            <person name="Wang Z."/>
            <person name="Pascual-Anaya J."/>
            <person name="Zadissa A."/>
            <person name="Li W."/>
            <person name="Niimura Y."/>
            <person name="Huang Z."/>
            <person name="Li C."/>
            <person name="White S."/>
            <person name="Xiong Z."/>
            <person name="Fang D."/>
            <person name="Wang B."/>
            <person name="Ming Y."/>
            <person name="Chen Y."/>
            <person name="Zheng Y."/>
            <person name="Kuraku S."/>
            <person name="Pignatelli M."/>
            <person name="Herrero J."/>
            <person name="Beal K."/>
            <person name="Nozawa M."/>
            <person name="Li Q."/>
            <person name="Wang J."/>
            <person name="Zhang H."/>
            <person name="Yu L."/>
            <person name="Shigenobu S."/>
            <person name="Wang J."/>
            <person name="Liu J."/>
            <person name="Flicek P."/>
            <person name="Searle S."/>
            <person name="Wang J."/>
            <person name="Kuratani S."/>
            <person name="Yin Y."/>
            <person name="Aken B."/>
            <person name="Zhang G."/>
            <person name="Irie N."/>
        </authorList>
    </citation>
    <scope>NUCLEOTIDE SEQUENCE [LARGE SCALE GENOMIC DNA]</scope>
</reference>
<evidence type="ECO:0000256" key="1">
    <source>
        <dbReference type="SAM" id="MobiDB-lite"/>
    </source>
</evidence>
<feature type="region of interest" description="Disordered" evidence="1">
    <location>
        <begin position="72"/>
        <end position="118"/>
    </location>
</feature>
<feature type="compositionally biased region" description="Acidic residues" evidence="1">
    <location>
        <begin position="81"/>
        <end position="99"/>
    </location>
</feature>
<dbReference type="EMBL" id="KB563344">
    <property type="protein sequence ID" value="EMP28480.1"/>
    <property type="molecule type" value="Genomic_DNA"/>
</dbReference>
<gene>
    <name evidence="2" type="ORF">UY3_14414</name>
</gene>
<feature type="compositionally biased region" description="Polar residues" evidence="1">
    <location>
        <begin position="103"/>
        <end position="118"/>
    </location>
</feature>
<evidence type="ECO:0000313" key="3">
    <source>
        <dbReference type="Proteomes" id="UP000031443"/>
    </source>
</evidence>
<evidence type="ECO:0000313" key="2">
    <source>
        <dbReference type="EMBL" id="EMP28480.1"/>
    </source>
</evidence>
<protein>
    <submittedName>
        <fullName evidence="2">Uncharacterized protein</fullName>
    </submittedName>
</protein>
<dbReference type="AlphaFoldDB" id="M7AZC5"/>
<sequence length="118" mass="12632">MGYVAQGIDNTIQSFSPGQSEGATDHQHKVQEANRCFGAASTSCWFYKEQDTILCGDPTSTAKATVDTSVAHVPVESGLSQEEEIEDVEGDPEAEDDSEAKDASSQELFSTPEEASQL</sequence>
<keyword evidence="3" id="KW-1185">Reference proteome</keyword>
<organism evidence="2 3">
    <name type="scientific">Chelonia mydas</name>
    <name type="common">Green sea-turtle</name>
    <name type="synonym">Chelonia agassizi</name>
    <dbReference type="NCBI Taxonomy" id="8469"/>
    <lineage>
        <taxon>Eukaryota</taxon>
        <taxon>Metazoa</taxon>
        <taxon>Chordata</taxon>
        <taxon>Craniata</taxon>
        <taxon>Vertebrata</taxon>
        <taxon>Euteleostomi</taxon>
        <taxon>Archelosauria</taxon>
        <taxon>Testudinata</taxon>
        <taxon>Testudines</taxon>
        <taxon>Cryptodira</taxon>
        <taxon>Durocryptodira</taxon>
        <taxon>Americhelydia</taxon>
        <taxon>Chelonioidea</taxon>
        <taxon>Cheloniidae</taxon>
        <taxon>Chelonia</taxon>
    </lineage>
</organism>